<dbReference type="Ensembl" id="ENSPTIT00000013472.1">
    <property type="protein sequence ID" value="ENSPTIP00000009552.1"/>
    <property type="gene ID" value="ENSPTIG00000010589.1"/>
</dbReference>
<evidence type="ECO:0000313" key="1">
    <source>
        <dbReference type="Ensembl" id="ENSPTIP00000009552.1"/>
    </source>
</evidence>
<evidence type="ECO:0000313" key="2">
    <source>
        <dbReference type="Proteomes" id="UP000675900"/>
    </source>
</evidence>
<protein>
    <submittedName>
        <fullName evidence="1">Uncharacterized protein</fullName>
    </submittedName>
</protein>
<dbReference type="SUPFAM" id="SSF50814">
    <property type="entry name" value="Lipocalins"/>
    <property type="match status" value="1"/>
</dbReference>
<proteinExistence type="predicted"/>
<reference evidence="1" key="1">
    <citation type="submission" date="2025-08" db="UniProtKB">
        <authorList>
            <consortium name="Ensembl"/>
        </authorList>
    </citation>
    <scope>IDENTIFICATION</scope>
</reference>
<sequence length="78" mass="8977">VLLWRQNSGWVFVNPSLGVSDYWALGTDFRDHAVIFTQLEFKDEAFSTELYSRTELASQEAVRLFTGWSRGLGFLSQQ</sequence>
<keyword evidence="2" id="KW-1185">Reference proteome</keyword>
<dbReference type="AlphaFoldDB" id="A0A8C9JW35"/>
<dbReference type="InterPro" id="IPR012674">
    <property type="entry name" value="Calycin"/>
</dbReference>
<dbReference type="Proteomes" id="UP000675900">
    <property type="component" value="Unassembled WGS sequence"/>
</dbReference>
<dbReference type="Gene3D" id="2.40.128.20">
    <property type="match status" value="1"/>
</dbReference>
<organism evidence="1 2">
    <name type="scientific">Panthera tigris altaica</name>
    <name type="common">Siberian tiger</name>
    <dbReference type="NCBI Taxonomy" id="74533"/>
    <lineage>
        <taxon>Eukaryota</taxon>
        <taxon>Metazoa</taxon>
        <taxon>Chordata</taxon>
        <taxon>Craniata</taxon>
        <taxon>Vertebrata</taxon>
        <taxon>Euteleostomi</taxon>
        <taxon>Mammalia</taxon>
        <taxon>Eutheria</taxon>
        <taxon>Laurasiatheria</taxon>
        <taxon>Carnivora</taxon>
        <taxon>Feliformia</taxon>
        <taxon>Felidae</taxon>
        <taxon>Pantherinae</taxon>
        <taxon>Panthera</taxon>
    </lineage>
</organism>
<name>A0A8C9JW35_PANTA</name>
<dbReference type="GeneTree" id="ENSGT00950000183536"/>
<reference evidence="1" key="2">
    <citation type="submission" date="2025-09" db="UniProtKB">
        <authorList>
            <consortium name="Ensembl"/>
        </authorList>
    </citation>
    <scope>IDENTIFICATION</scope>
</reference>
<accession>A0A8C9JW35</accession>